<dbReference type="Proteomes" id="UP000887576">
    <property type="component" value="Unplaced"/>
</dbReference>
<evidence type="ECO:0000313" key="1">
    <source>
        <dbReference type="Proteomes" id="UP000887576"/>
    </source>
</evidence>
<accession>A0AC34RAT9</accession>
<proteinExistence type="predicted"/>
<dbReference type="WBParaSite" id="JU765_v2.g5019.t1">
    <property type="protein sequence ID" value="JU765_v2.g5019.t1"/>
    <property type="gene ID" value="JU765_v2.g5019"/>
</dbReference>
<sequence length="206" mass="24219">MTRTYDLIYRTKKEYKRQWAQVILLLELSIPPKERLMALLKYSRPIGVDKKKRGFVVTKKTDMKSLSESDKLMKEQQLKMLKEEKLMLLKRRLKETHELSKGHGTAHLLVKCQLCSRVNSLEILTDSYKAYSVEKNEEWQPIVKFDCRGLEPVDFDPRVGWRAIGVESGTVFEDIDLHDKEWADYDEKVNEPVEINNIGSRFIKTK</sequence>
<name>A0AC34RAT9_9BILA</name>
<evidence type="ECO:0000313" key="2">
    <source>
        <dbReference type="WBParaSite" id="JU765_v2.g5019.t1"/>
    </source>
</evidence>
<reference evidence="2" key="1">
    <citation type="submission" date="2022-11" db="UniProtKB">
        <authorList>
            <consortium name="WormBaseParasite"/>
        </authorList>
    </citation>
    <scope>IDENTIFICATION</scope>
</reference>
<protein>
    <submittedName>
        <fullName evidence="2">Uncharacterized protein</fullName>
    </submittedName>
</protein>
<organism evidence="1 2">
    <name type="scientific">Panagrolaimus sp. JU765</name>
    <dbReference type="NCBI Taxonomy" id="591449"/>
    <lineage>
        <taxon>Eukaryota</taxon>
        <taxon>Metazoa</taxon>
        <taxon>Ecdysozoa</taxon>
        <taxon>Nematoda</taxon>
        <taxon>Chromadorea</taxon>
        <taxon>Rhabditida</taxon>
        <taxon>Tylenchina</taxon>
        <taxon>Panagrolaimomorpha</taxon>
        <taxon>Panagrolaimoidea</taxon>
        <taxon>Panagrolaimidae</taxon>
        <taxon>Panagrolaimus</taxon>
    </lineage>
</organism>